<dbReference type="EMBL" id="CAADFQ010000028">
    <property type="protein sequence ID" value="VFK31940.1"/>
    <property type="molecule type" value="Genomic_DNA"/>
</dbReference>
<gene>
    <name evidence="2" type="ORF">BECKMB1821H_GA0114242_104518</name>
    <name evidence="1" type="ORF">BECKMB1821I_GA0114274_102826</name>
</gene>
<sequence length="307" mass="35532">MGDFITEWEALFSLYRHDLPDETQAKLWNIKNDPTQIGEHYRYIFFCLVKHKIKSHFKVTEVIELIDDAITACCEFWKNHLIRDGLDAPCLVSEKEMEICHYITGDTISVHYDLLSPTNGHREGKYADREFVYRHIKEAFDPKNIFPILLEQPKIQHIQYKKIPTYLWVTCRPPSGKFDTEDCITNLACEDQELCSTELVHELGICHDGKCNEQILFRIVPPTHPPALYKPNWLVAKANPQWKPSPHEDHGKTRHLSTGEDCYREWIACPQEWFGEGQEGASPTLKAVIVSPHPIGSMNIAPYMMGR</sequence>
<name>A0A451BD21_9GAMM</name>
<evidence type="ECO:0000313" key="1">
    <source>
        <dbReference type="EMBL" id="VFK31940.1"/>
    </source>
</evidence>
<dbReference type="AlphaFoldDB" id="A0A451BD21"/>
<evidence type="ECO:0000313" key="2">
    <source>
        <dbReference type="EMBL" id="VFK76186.1"/>
    </source>
</evidence>
<proteinExistence type="predicted"/>
<protein>
    <submittedName>
        <fullName evidence="2">Uncharacterized protein</fullName>
    </submittedName>
</protein>
<dbReference type="EMBL" id="CAADGH010000045">
    <property type="protein sequence ID" value="VFK76186.1"/>
    <property type="molecule type" value="Genomic_DNA"/>
</dbReference>
<organism evidence="2">
    <name type="scientific">Candidatus Kentrum sp. MB</name>
    <dbReference type="NCBI Taxonomy" id="2138164"/>
    <lineage>
        <taxon>Bacteria</taxon>
        <taxon>Pseudomonadati</taxon>
        <taxon>Pseudomonadota</taxon>
        <taxon>Gammaproteobacteria</taxon>
        <taxon>Candidatus Kentrum</taxon>
    </lineage>
</organism>
<reference evidence="2" key="1">
    <citation type="submission" date="2019-02" db="EMBL/GenBank/DDBJ databases">
        <authorList>
            <person name="Gruber-Vodicka R. H."/>
            <person name="Seah K. B. B."/>
        </authorList>
    </citation>
    <scope>NUCLEOTIDE SEQUENCE</scope>
    <source>
        <strain evidence="2">BECK_BZ198</strain>
        <strain evidence="1">BECK_BZ199</strain>
    </source>
</reference>
<accession>A0A451BD21</accession>